<dbReference type="SUPFAM" id="SSF49879">
    <property type="entry name" value="SMAD/FHA domain"/>
    <property type="match status" value="1"/>
</dbReference>
<organism evidence="3 4">
    <name type="scientific">Propioniciclava tarda</name>
    <dbReference type="NCBI Taxonomy" id="433330"/>
    <lineage>
        <taxon>Bacteria</taxon>
        <taxon>Bacillati</taxon>
        <taxon>Actinomycetota</taxon>
        <taxon>Actinomycetes</taxon>
        <taxon>Propionibacteriales</taxon>
        <taxon>Propionibacteriaceae</taxon>
        <taxon>Propioniciclava</taxon>
    </lineage>
</organism>
<dbReference type="PANTHER" id="PTHR23308">
    <property type="entry name" value="NUCLEAR INHIBITOR OF PROTEIN PHOSPHATASE-1"/>
    <property type="match status" value="1"/>
</dbReference>
<dbReference type="InterPro" id="IPR008984">
    <property type="entry name" value="SMAD_FHA_dom_sf"/>
</dbReference>
<dbReference type="InterPro" id="IPR050923">
    <property type="entry name" value="Cell_Proc_Reg/RNA_Proc"/>
</dbReference>
<dbReference type="InterPro" id="IPR042287">
    <property type="entry name" value="FhaA_N_sf"/>
</dbReference>
<keyword evidence="1" id="KW-0597">Phosphoprotein</keyword>
<proteinExistence type="predicted"/>
<dbReference type="RefSeq" id="WP_131172936.1">
    <property type="nucleotide sequence ID" value="NZ_FXTL01000020.1"/>
</dbReference>
<evidence type="ECO:0000313" key="3">
    <source>
        <dbReference type="EMBL" id="TBT93097.1"/>
    </source>
</evidence>
<dbReference type="Pfam" id="PF12401">
    <property type="entry name" value="FhaA_N"/>
    <property type="match status" value="1"/>
</dbReference>
<dbReference type="Proteomes" id="UP000291933">
    <property type="component" value="Unassembled WGS sequence"/>
</dbReference>
<dbReference type="Gene3D" id="2.60.200.20">
    <property type="match status" value="1"/>
</dbReference>
<name>A0A4Q9KJR7_PROTD</name>
<dbReference type="Pfam" id="PF00498">
    <property type="entry name" value="FHA"/>
    <property type="match status" value="1"/>
</dbReference>
<feature type="domain" description="FHA" evidence="2">
    <location>
        <begin position="157"/>
        <end position="210"/>
    </location>
</feature>
<dbReference type="AlphaFoldDB" id="A0A4Q9KJR7"/>
<dbReference type="Gene3D" id="3.30.2320.60">
    <property type="entry name" value="FhaA, phosphopeptide-binding domain (DUF3662)"/>
    <property type="match status" value="1"/>
</dbReference>
<dbReference type="CDD" id="cd00060">
    <property type="entry name" value="FHA"/>
    <property type="match status" value="1"/>
</dbReference>
<comment type="caution">
    <text evidence="3">The sequence shown here is derived from an EMBL/GenBank/DDBJ whole genome shotgun (WGS) entry which is preliminary data.</text>
</comment>
<dbReference type="InterPro" id="IPR022128">
    <property type="entry name" value="FhaA_N"/>
</dbReference>
<dbReference type="PROSITE" id="PS50006">
    <property type="entry name" value="FHA_DOMAIN"/>
    <property type="match status" value="1"/>
</dbReference>
<protein>
    <submittedName>
        <fullName evidence="3">DUF2662 domain-containing protein</fullName>
    </submittedName>
</protein>
<dbReference type="SMART" id="SM00240">
    <property type="entry name" value="FHA"/>
    <property type="match status" value="1"/>
</dbReference>
<dbReference type="OrthoDB" id="151099at2"/>
<reference evidence="3 4" key="1">
    <citation type="submission" date="2019-01" db="EMBL/GenBank/DDBJ databases">
        <title>Lactibacter flavus gen. nov., sp. nov., a novel bacterium of the family Propionibacteriaceae isolated from raw milk and dairy products.</title>
        <authorList>
            <person name="Huptas C."/>
            <person name="Wenning M."/>
            <person name="Breitenwieser F."/>
            <person name="Doll E."/>
            <person name="Von Neubeck M."/>
            <person name="Busse H.-J."/>
            <person name="Scherer S."/>
        </authorList>
    </citation>
    <scope>NUCLEOTIDE SEQUENCE [LARGE SCALE GENOMIC DNA]</scope>
    <source>
        <strain evidence="3 4">DSM 22130</strain>
    </source>
</reference>
<gene>
    <name evidence="3" type="ORF">ET996_12720</name>
</gene>
<dbReference type="EMBL" id="SDMR01000019">
    <property type="protein sequence ID" value="TBT93097.1"/>
    <property type="molecule type" value="Genomic_DNA"/>
</dbReference>
<evidence type="ECO:0000259" key="2">
    <source>
        <dbReference type="PROSITE" id="PS50006"/>
    </source>
</evidence>
<evidence type="ECO:0000256" key="1">
    <source>
        <dbReference type="ARBA" id="ARBA00022553"/>
    </source>
</evidence>
<sequence length="237" mass="25787">MGVFDSIERRLEGVVSGGFARAFKGDVQPVEIAARLQRELDAEARLLSRDRKLVPNDFTVTLSPHDYDRLFPYSQTMNAEVIPQLREYAANADYIFNGPITIDYVVDDSLPTGRFKVSSEAVAAVDAPPAFGLTPQRRATLVLEVNGVRHPLNPPGFVIGRGSDADIRINDPGISREHARIVVSGRGPDAVIDIEDLGSTNGILVNGQRVRSATLAEGSRIEMGNTRLLVRTPVADV</sequence>
<evidence type="ECO:0000313" key="4">
    <source>
        <dbReference type="Proteomes" id="UP000291933"/>
    </source>
</evidence>
<accession>A0A4Q9KJR7</accession>
<keyword evidence="4" id="KW-1185">Reference proteome</keyword>
<dbReference type="InterPro" id="IPR000253">
    <property type="entry name" value="FHA_dom"/>
</dbReference>